<name>A0A2Z6QDJ6_9GLOM</name>
<comment type="caution">
    <text evidence="2">The sequence shown here is derived from an EMBL/GenBank/DDBJ whole genome shotgun (WGS) entry which is preliminary data.</text>
</comment>
<evidence type="ECO:0000256" key="1">
    <source>
        <dbReference type="SAM" id="MobiDB-lite"/>
    </source>
</evidence>
<gene>
    <name evidence="2" type="ORF">RclHR1_01480012</name>
</gene>
<organism evidence="2 3">
    <name type="scientific">Rhizophagus clarus</name>
    <dbReference type="NCBI Taxonomy" id="94130"/>
    <lineage>
        <taxon>Eukaryota</taxon>
        <taxon>Fungi</taxon>
        <taxon>Fungi incertae sedis</taxon>
        <taxon>Mucoromycota</taxon>
        <taxon>Glomeromycotina</taxon>
        <taxon>Glomeromycetes</taxon>
        <taxon>Glomerales</taxon>
        <taxon>Glomeraceae</taxon>
        <taxon>Rhizophagus</taxon>
    </lineage>
</organism>
<reference evidence="2 3" key="1">
    <citation type="submission" date="2017-11" db="EMBL/GenBank/DDBJ databases">
        <title>The genome of Rhizophagus clarus HR1 reveals common genetic basis of auxotrophy among arbuscular mycorrhizal fungi.</title>
        <authorList>
            <person name="Kobayashi Y."/>
        </authorList>
    </citation>
    <scope>NUCLEOTIDE SEQUENCE [LARGE SCALE GENOMIC DNA]</scope>
    <source>
        <strain evidence="2 3">HR1</strain>
    </source>
</reference>
<dbReference type="Proteomes" id="UP000247702">
    <property type="component" value="Unassembled WGS sequence"/>
</dbReference>
<keyword evidence="3" id="KW-1185">Reference proteome</keyword>
<dbReference type="AlphaFoldDB" id="A0A2Z6QDJ6"/>
<feature type="region of interest" description="Disordered" evidence="1">
    <location>
        <begin position="1"/>
        <end position="60"/>
    </location>
</feature>
<evidence type="ECO:0000313" key="3">
    <source>
        <dbReference type="Proteomes" id="UP000247702"/>
    </source>
</evidence>
<dbReference type="EMBL" id="BEXD01000535">
    <property type="protein sequence ID" value="GBB88247.1"/>
    <property type="molecule type" value="Genomic_DNA"/>
</dbReference>
<feature type="compositionally biased region" description="Basic and acidic residues" evidence="1">
    <location>
        <begin position="15"/>
        <end position="60"/>
    </location>
</feature>
<protein>
    <submittedName>
        <fullName evidence="2">Uncharacterized protein</fullName>
    </submittedName>
</protein>
<feature type="compositionally biased region" description="Basic residues" evidence="1">
    <location>
        <begin position="1"/>
        <end position="14"/>
    </location>
</feature>
<sequence>MTNRNKRKNRRKKAENRQAENNPKEVDDDNKVSEVPEKDNPKEVDDHNKTSDIPVPKKEDTKVFYEEDDVEWLQLNKKSAQTDSIKEKINDNRFAPVDIPGMVWMIIKNFEDTSAL</sequence>
<dbReference type="STRING" id="94130.A0A2Z6QDJ6"/>
<proteinExistence type="predicted"/>
<accession>A0A2Z6QDJ6</accession>
<evidence type="ECO:0000313" key="2">
    <source>
        <dbReference type="EMBL" id="GBB88247.1"/>
    </source>
</evidence>